<proteinExistence type="predicted"/>
<accession>A0A250IAQ9</accession>
<dbReference type="Proteomes" id="UP000217289">
    <property type="component" value="Chromosome"/>
</dbReference>
<sequence>MFSCQGTRAALLAATLVLAACEQDSGRAVVQAERLEFSVPTVEITGMDNPRHVLEGSVQSRAGIVRVEVHEDARFVGLADVDPEGTHWSIVWRPGDDATSLEVRAYDVQDQVGRARIDFQRVRFDSDAGLYQAESLLSLPGSSVTQTRYTLDGSTPTSTSPLASGPLVLLSRRGEPAPLSLIPTTPADAPLYWRWMPPMDDVPLATVVRIQRFSGDIPVGPAEARTYLLGGLPSTLPIVSLVSDAGNFFDHTQGIYVPGKVHEDDPSWPWHWGTGNYMQDGKDWERPVHVEWFESTGQRVLAQNAGVRIHGSGSAALPQKSLRLYAKDDYGPDTFKAAVFPESSLREFKRLIVRTSGQDTLTSKLKDCALQGMLVGIGLDLQACRPAAMYLNGEYWGLHELRERYDEYYLAQHHGLDRKKVVIVQGTGELDVGSPGDEEPYAQLLTFVRENDLSLDENYAHVRTLMDVDNFIDYTIAEVFFGNEDWPQNNVKLWRYRTSGTPGGEPSVQDGRWRWLLYDLDLAFTSGPDSDSLARLLTDDELPEPSVLLARKLLEVPEFKARFVSRFLWHLDNTFTEARMTARVDALAAKLAPEMPAQVSRWRYPASVGAWSNQVQYLRDALKRRPVVVRQFLEEAFGPL</sequence>
<protein>
    <submittedName>
        <fullName evidence="2">Lipoprotein</fullName>
    </submittedName>
</protein>
<feature type="chain" id="PRO_5013213407" evidence="1">
    <location>
        <begin position="20"/>
        <end position="640"/>
    </location>
</feature>
<keyword evidence="3" id="KW-1185">Reference proteome</keyword>
<dbReference type="AlphaFoldDB" id="A0A250IAQ9"/>
<evidence type="ECO:0000313" key="2">
    <source>
        <dbReference type="EMBL" id="ATB28303.1"/>
    </source>
</evidence>
<dbReference type="RefSeq" id="WP_095977002.1">
    <property type="nucleotide sequence ID" value="NZ_CP022163.1"/>
</dbReference>
<dbReference type="KEGG" id="mbd:MEBOL_001749"/>
<dbReference type="EMBL" id="CP022163">
    <property type="protein sequence ID" value="ATB28303.1"/>
    <property type="molecule type" value="Genomic_DNA"/>
</dbReference>
<evidence type="ECO:0000256" key="1">
    <source>
        <dbReference type="SAM" id="SignalP"/>
    </source>
</evidence>
<organism evidence="2 3">
    <name type="scientific">Melittangium boletus DSM 14713</name>
    <dbReference type="NCBI Taxonomy" id="1294270"/>
    <lineage>
        <taxon>Bacteria</taxon>
        <taxon>Pseudomonadati</taxon>
        <taxon>Myxococcota</taxon>
        <taxon>Myxococcia</taxon>
        <taxon>Myxococcales</taxon>
        <taxon>Cystobacterineae</taxon>
        <taxon>Archangiaceae</taxon>
        <taxon>Melittangium</taxon>
    </lineage>
</organism>
<gene>
    <name evidence="2" type="ORF">MEBOL_001749</name>
</gene>
<dbReference type="Pfam" id="PF08757">
    <property type="entry name" value="CotH"/>
    <property type="match status" value="1"/>
</dbReference>
<keyword evidence="1" id="KW-0732">Signal</keyword>
<feature type="signal peptide" evidence="1">
    <location>
        <begin position="1"/>
        <end position="19"/>
    </location>
</feature>
<name>A0A250IAQ9_9BACT</name>
<dbReference type="OrthoDB" id="9802197at2"/>
<reference evidence="2 3" key="1">
    <citation type="submission" date="2017-06" db="EMBL/GenBank/DDBJ databases">
        <authorList>
            <person name="Kim H.J."/>
            <person name="Triplett B.A."/>
        </authorList>
    </citation>
    <scope>NUCLEOTIDE SEQUENCE [LARGE SCALE GENOMIC DNA]</scope>
    <source>
        <strain evidence="2 3">DSM 14713</strain>
    </source>
</reference>
<evidence type="ECO:0000313" key="3">
    <source>
        <dbReference type="Proteomes" id="UP000217289"/>
    </source>
</evidence>
<keyword evidence="2" id="KW-0449">Lipoprotein</keyword>
<dbReference type="InterPro" id="IPR014867">
    <property type="entry name" value="Spore_coat_CotH_CotH2/3/7"/>
</dbReference>